<gene>
    <name evidence="2" type="ORF">J2Z69_002728</name>
</gene>
<protein>
    <submittedName>
        <fullName evidence="2">Ribosomal-protein-alanine N-acetyltransferase</fullName>
        <ecNumber evidence="2">2.3.1.267</ecNumber>
    </submittedName>
</protein>
<dbReference type="SUPFAM" id="SSF55729">
    <property type="entry name" value="Acyl-CoA N-acyltransferases (Nat)"/>
    <property type="match status" value="1"/>
</dbReference>
<feature type="domain" description="N-acetyltransferase" evidence="1">
    <location>
        <begin position="16"/>
        <end position="183"/>
    </location>
</feature>
<dbReference type="GO" id="GO:0008999">
    <property type="term" value="F:protein-N-terminal-alanine acetyltransferase activity"/>
    <property type="evidence" value="ECO:0007669"/>
    <property type="project" value="UniProtKB-EC"/>
</dbReference>
<evidence type="ECO:0000313" key="3">
    <source>
        <dbReference type="Proteomes" id="UP001519288"/>
    </source>
</evidence>
<evidence type="ECO:0000313" key="2">
    <source>
        <dbReference type="EMBL" id="MBP2001683.1"/>
    </source>
</evidence>
<organism evidence="2 3">
    <name type="scientific">Paenibacillus shirakamiensis</name>
    <dbReference type="NCBI Taxonomy" id="1265935"/>
    <lineage>
        <taxon>Bacteria</taxon>
        <taxon>Bacillati</taxon>
        <taxon>Bacillota</taxon>
        <taxon>Bacilli</taxon>
        <taxon>Bacillales</taxon>
        <taxon>Paenibacillaceae</taxon>
        <taxon>Paenibacillus</taxon>
    </lineage>
</organism>
<dbReference type="EC" id="2.3.1.267" evidence="2"/>
<dbReference type="EMBL" id="JAGGLD010000004">
    <property type="protein sequence ID" value="MBP2001683.1"/>
    <property type="molecule type" value="Genomic_DNA"/>
</dbReference>
<evidence type="ECO:0000259" key="1">
    <source>
        <dbReference type="PROSITE" id="PS51186"/>
    </source>
</evidence>
<dbReference type="InterPro" id="IPR000182">
    <property type="entry name" value="GNAT_dom"/>
</dbReference>
<dbReference type="PANTHER" id="PTHR43792">
    <property type="entry name" value="GNAT FAMILY, PUTATIVE (AFU_ORTHOLOGUE AFUA_3G00765)-RELATED-RELATED"/>
    <property type="match status" value="1"/>
</dbReference>
<keyword evidence="2" id="KW-0012">Acyltransferase</keyword>
<dbReference type="PROSITE" id="PS51186">
    <property type="entry name" value="GNAT"/>
    <property type="match status" value="1"/>
</dbReference>
<sequence>MFRCQGEIPDLESARLILRKMGQEDAHTLFAYWSDPEVIRYMNIPQFTSIRETWDMLDLLNGLAETEDTMRWGIELKQTKTIIGTCGFNTWQLLGAYRGEIGYDLGRPYWRQGYMHEALSLILNYGFDVMSLNRIEALVIPGNTSSLRSLRRLGFREEGLLREYQQNELSDGFIDLIMLSLLKKNYV</sequence>
<dbReference type="Pfam" id="PF13302">
    <property type="entry name" value="Acetyltransf_3"/>
    <property type="match status" value="1"/>
</dbReference>
<keyword evidence="3" id="KW-1185">Reference proteome</keyword>
<dbReference type="PANTHER" id="PTHR43792:SF9">
    <property type="entry name" value="RIBOSOMAL-PROTEIN-ALANINE ACETYLTRANSFERASE"/>
    <property type="match status" value="1"/>
</dbReference>
<reference evidence="2 3" key="1">
    <citation type="submission" date="2021-03" db="EMBL/GenBank/DDBJ databases">
        <title>Genomic Encyclopedia of Type Strains, Phase IV (KMG-IV): sequencing the most valuable type-strain genomes for metagenomic binning, comparative biology and taxonomic classification.</title>
        <authorList>
            <person name="Goeker M."/>
        </authorList>
    </citation>
    <scope>NUCLEOTIDE SEQUENCE [LARGE SCALE GENOMIC DNA]</scope>
    <source>
        <strain evidence="2 3">DSM 26806</strain>
    </source>
</reference>
<name>A0ABS4JJ01_9BACL</name>
<dbReference type="Gene3D" id="3.40.630.30">
    <property type="match status" value="1"/>
</dbReference>
<dbReference type="RefSeq" id="WP_209863407.1">
    <property type="nucleotide sequence ID" value="NZ_JAGGLD010000004.1"/>
</dbReference>
<keyword evidence="2" id="KW-0808">Transferase</keyword>
<proteinExistence type="predicted"/>
<dbReference type="InterPro" id="IPR051531">
    <property type="entry name" value="N-acetyltransferase"/>
</dbReference>
<comment type="caution">
    <text evidence="2">The sequence shown here is derived from an EMBL/GenBank/DDBJ whole genome shotgun (WGS) entry which is preliminary data.</text>
</comment>
<dbReference type="InterPro" id="IPR016181">
    <property type="entry name" value="Acyl_CoA_acyltransferase"/>
</dbReference>
<accession>A0ABS4JJ01</accession>
<dbReference type="Proteomes" id="UP001519288">
    <property type="component" value="Unassembled WGS sequence"/>
</dbReference>